<organism evidence="12 13">
    <name type="scientific">Brevibacterium rongguiense</name>
    <dbReference type="NCBI Taxonomy" id="2695267"/>
    <lineage>
        <taxon>Bacteria</taxon>
        <taxon>Bacillati</taxon>
        <taxon>Actinomycetota</taxon>
        <taxon>Actinomycetes</taxon>
        <taxon>Micrococcales</taxon>
        <taxon>Brevibacteriaceae</taxon>
        <taxon>Brevibacterium</taxon>
    </lineage>
</organism>
<dbReference type="GO" id="GO:0000160">
    <property type="term" value="P:phosphorelay signal transduction system"/>
    <property type="evidence" value="ECO:0007669"/>
    <property type="project" value="UniProtKB-KW"/>
</dbReference>
<dbReference type="InterPro" id="IPR011006">
    <property type="entry name" value="CheY-like_superfamily"/>
</dbReference>
<evidence type="ECO:0000256" key="1">
    <source>
        <dbReference type="ARBA" id="ARBA00009716"/>
    </source>
</evidence>
<evidence type="ECO:0000256" key="3">
    <source>
        <dbReference type="ARBA" id="ARBA00023012"/>
    </source>
</evidence>
<dbReference type="Pfam" id="PF00486">
    <property type="entry name" value="Trans_reg_C"/>
    <property type="match status" value="1"/>
</dbReference>
<feature type="domain" description="Response regulatory" evidence="10">
    <location>
        <begin position="576"/>
        <end position="690"/>
    </location>
</feature>
<dbReference type="CDD" id="cd02808">
    <property type="entry name" value="GltS_FMN"/>
    <property type="match status" value="1"/>
</dbReference>
<comment type="caution">
    <text evidence="12">The sequence shown here is derived from an EMBL/GenBank/DDBJ whole genome shotgun (WGS) entry which is preliminary data.</text>
</comment>
<evidence type="ECO:0000256" key="8">
    <source>
        <dbReference type="PROSITE-ProRule" id="PRU01091"/>
    </source>
</evidence>
<reference evidence="12 13" key="1">
    <citation type="submission" date="2020-01" db="EMBL/GenBank/DDBJ databases">
        <authorList>
            <person name="Deng T."/>
        </authorList>
    </citation>
    <scope>NUCLEOTIDE SEQUENCE [LARGE SCALE GENOMIC DNA]</scope>
    <source>
        <strain evidence="12 13">5221</strain>
    </source>
</reference>
<keyword evidence="5 8" id="KW-0238">DNA-binding</keyword>
<dbReference type="PANTHER" id="PTHR43819:SF1">
    <property type="entry name" value="ARCHAEAL-TYPE GLUTAMATE SYNTHASE [NADPH]"/>
    <property type="match status" value="1"/>
</dbReference>
<accession>A0A6N9HAQ2</accession>
<dbReference type="SMART" id="SM00862">
    <property type="entry name" value="Trans_reg_C"/>
    <property type="match status" value="1"/>
</dbReference>
<dbReference type="InterPro" id="IPR002932">
    <property type="entry name" value="Glu_synthdom"/>
</dbReference>
<evidence type="ECO:0000313" key="12">
    <source>
        <dbReference type="EMBL" id="MYM20876.1"/>
    </source>
</evidence>
<feature type="DNA-binding region" description="OmpR/PhoB-type" evidence="8">
    <location>
        <begin position="701"/>
        <end position="811"/>
    </location>
</feature>
<feature type="modified residue" description="4-aspartylphosphate" evidence="7">
    <location>
        <position position="625"/>
    </location>
</feature>
<name>A0A6N9HAQ2_9MICO</name>
<dbReference type="Gene3D" id="1.10.10.10">
    <property type="entry name" value="Winged helix-like DNA-binding domain superfamily/Winged helix DNA-binding domain"/>
    <property type="match status" value="1"/>
</dbReference>
<dbReference type="EMBL" id="WWEQ01000089">
    <property type="protein sequence ID" value="MYM20876.1"/>
    <property type="molecule type" value="Genomic_DNA"/>
</dbReference>
<dbReference type="InterPro" id="IPR013785">
    <property type="entry name" value="Aldolase_TIM"/>
</dbReference>
<evidence type="ECO:0000256" key="5">
    <source>
        <dbReference type="ARBA" id="ARBA00023125"/>
    </source>
</evidence>
<protein>
    <submittedName>
        <fullName evidence="12">Response regulator</fullName>
    </submittedName>
</protein>
<dbReference type="GO" id="GO:0003677">
    <property type="term" value="F:DNA binding"/>
    <property type="evidence" value="ECO:0007669"/>
    <property type="project" value="UniProtKB-UniRule"/>
</dbReference>
<dbReference type="SMART" id="SM00448">
    <property type="entry name" value="REC"/>
    <property type="match status" value="1"/>
</dbReference>
<dbReference type="FunFam" id="3.40.50.2300:FF:000001">
    <property type="entry name" value="DNA-binding response regulator PhoB"/>
    <property type="match status" value="1"/>
</dbReference>
<comment type="similarity">
    <text evidence="1">Belongs to the glutamate synthase family.</text>
</comment>
<evidence type="ECO:0000259" key="11">
    <source>
        <dbReference type="PROSITE" id="PS51755"/>
    </source>
</evidence>
<dbReference type="CDD" id="cd17615">
    <property type="entry name" value="REC_OmpR_MtPhoP-like"/>
    <property type="match status" value="1"/>
</dbReference>
<keyword evidence="9" id="KW-0472">Membrane</keyword>
<keyword evidence="13" id="KW-1185">Reference proteome</keyword>
<dbReference type="PROSITE" id="PS50110">
    <property type="entry name" value="RESPONSE_REGULATORY"/>
    <property type="match status" value="1"/>
</dbReference>
<keyword evidence="9" id="KW-0812">Transmembrane</keyword>
<keyword evidence="6" id="KW-0804">Transcription</keyword>
<dbReference type="GO" id="GO:0015930">
    <property type="term" value="F:glutamate synthase activity"/>
    <property type="evidence" value="ECO:0007669"/>
    <property type="project" value="InterPro"/>
</dbReference>
<dbReference type="SUPFAM" id="SSF51395">
    <property type="entry name" value="FMN-linked oxidoreductases"/>
    <property type="match status" value="1"/>
</dbReference>
<keyword evidence="4" id="KW-0805">Transcription regulation</keyword>
<dbReference type="SUPFAM" id="SSF52172">
    <property type="entry name" value="CheY-like"/>
    <property type="match status" value="1"/>
</dbReference>
<dbReference type="Gene3D" id="6.10.250.690">
    <property type="match status" value="1"/>
</dbReference>
<dbReference type="Gene3D" id="3.20.20.70">
    <property type="entry name" value="Aldolase class I"/>
    <property type="match status" value="1"/>
</dbReference>
<dbReference type="GO" id="GO:0006537">
    <property type="term" value="P:glutamate biosynthetic process"/>
    <property type="evidence" value="ECO:0007669"/>
    <property type="project" value="InterPro"/>
</dbReference>
<dbReference type="InterPro" id="IPR001789">
    <property type="entry name" value="Sig_transdc_resp-reg_receiver"/>
</dbReference>
<dbReference type="GO" id="GO:0006355">
    <property type="term" value="P:regulation of DNA-templated transcription"/>
    <property type="evidence" value="ECO:0007669"/>
    <property type="project" value="InterPro"/>
</dbReference>
<dbReference type="PANTHER" id="PTHR43819">
    <property type="entry name" value="ARCHAEAL-TYPE GLUTAMATE SYNTHASE [NADPH]"/>
    <property type="match status" value="1"/>
</dbReference>
<dbReference type="Proteomes" id="UP000469215">
    <property type="component" value="Unassembled WGS sequence"/>
</dbReference>
<gene>
    <name evidence="12" type="ORF">GSY69_13135</name>
</gene>
<dbReference type="InterPro" id="IPR036388">
    <property type="entry name" value="WH-like_DNA-bd_sf"/>
</dbReference>
<evidence type="ECO:0000256" key="2">
    <source>
        <dbReference type="ARBA" id="ARBA00022553"/>
    </source>
</evidence>
<evidence type="ECO:0000259" key="10">
    <source>
        <dbReference type="PROSITE" id="PS50110"/>
    </source>
</evidence>
<dbReference type="Pfam" id="PF00072">
    <property type="entry name" value="Response_reg"/>
    <property type="match status" value="1"/>
</dbReference>
<dbReference type="PROSITE" id="PS51755">
    <property type="entry name" value="OMPR_PHOB"/>
    <property type="match status" value="1"/>
</dbReference>
<sequence length="815" mass="88735">MIVGIVFGGLAALLVLSGLAAALASPWWLILTGIAAGLLAVAVYDLVQKRLAVLHNYPLVGHLRYILESARPMIQQYFVERNWDGRPFDADARRLIYERAAGIHSVKSFGTELEVRAPGYEFLAQSIRPGAMPEREHRVRLGGPDCTRPYDASLFNVSSMSFGALSVNAVLAMGYGAARGGFLQETGEGGLTKYHLQTGADLMWEFGSGYFGCRTAEGRFDPETYRDKARLEQVRATSIKLSQGAKPGLGGVLPGPKVTAEIAEARGVPIGQDCVSPPAHTAFTTPIELMEFVARLRELSGGKPVGFKLCVGMRRDVLALCKAMLATGLAPDFIIVDGAEGGTGAAPLEYEDHVGMPLTEGLMTVHNALVGCGLRGDIRLGAAGKIVSGTDIVRRLIQGADFCQSARGMMMATGCIQAQRCHTNECPSGVATQNPRLYRGIDVPSKAADVERFHALTVEEVRQIVSTLGVDSPDGLHHEMLVRRVSQTRTLNYAQFNEWLRPGQLLDDPPQDWAGDWELARAEHFGPPAMAGGTPQRYLWPASLTPPAGIQETSRLGVHTGAMTAANHEGRDVEATLLVVDDEPNIRELLSTSLRFAGFDVVSAANGAEALRLAEQAEPDLLVLDVMLPDMDGFTVTRRLRQADRHIPVVFLTARDDTSDKITGLTVGGDDYVTKPFSLEEVVARIRAVLRRTHSAEEEEGAVIVVGDLELDDDTHEVRRGGILIDLSPTEFKLLRYLMLNANRVLSKSQILDHVWEYDFGGDTGIVESYISYLRRKIDTAPETDEAGTPIQLDWKPMIQTKRGVGYMLRTSDAK</sequence>
<feature type="domain" description="OmpR/PhoB-type" evidence="11">
    <location>
        <begin position="701"/>
        <end position="811"/>
    </location>
</feature>
<dbReference type="Pfam" id="PF01645">
    <property type="entry name" value="Glu_synthase"/>
    <property type="match status" value="1"/>
</dbReference>
<evidence type="ECO:0000256" key="9">
    <source>
        <dbReference type="SAM" id="Phobius"/>
    </source>
</evidence>
<keyword evidence="2 7" id="KW-0597">Phosphoprotein</keyword>
<keyword evidence="9" id="KW-1133">Transmembrane helix</keyword>
<evidence type="ECO:0000313" key="13">
    <source>
        <dbReference type="Proteomes" id="UP000469215"/>
    </source>
</evidence>
<feature type="transmembrane region" description="Helical" evidence="9">
    <location>
        <begin position="30"/>
        <end position="47"/>
    </location>
</feature>
<dbReference type="AlphaFoldDB" id="A0A6N9HAQ2"/>
<dbReference type="FunFam" id="1.10.10.10:FF:000005">
    <property type="entry name" value="Two-component system response regulator"/>
    <property type="match status" value="1"/>
</dbReference>
<keyword evidence="3" id="KW-0902">Two-component regulatory system</keyword>
<dbReference type="Gene3D" id="3.40.50.2300">
    <property type="match status" value="1"/>
</dbReference>
<evidence type="ECO:0000256" key="4">
    <source>
        <dbReference type="ARBA" id="ARBA00023015"/>
    </source>
</evidence>
<dbReference type="InterPro" id="IPR001867">
    <property type="entry name" value="OmpR/PhoB-type_DNA-bd"/>
</dbReference>
<proteinExistence type="inferred from homology"/>
<evidence type="ECO:0000256" key="7">
    <source>
        <dbReference type="PROSITE-ProRule" id="PRU00169"/>
    </source>
</evidence>
<dbReference type="CDD" id="cd00383">
    <property type="entry name" value="trans_reg_C"/>
    <property type="match status" value="1"/>
</dbReference>
<evidence type="ECO:0000256" key="6">
    <source>
        <dbReference type="ARBA" id="ARBA00023163"/>
    </source>
</evidence>